<reference evidence="7" key="2">
    <citation type="journal article" date="2016" name="G3 (Bethesda)">
        <title>Genome Evolution in Three Species of Cactophilic Drosophila.</title>
        <authorList>
            <person name="Sanchez-Flores A."/>
            <person name="Penazola F."/>
            <person name="Carpinteyro-Ponce J."/>
            <person name="Nazario-Yepiz N."/>
            <person name="Abreu-Goodger C."/>
            <person name="Machado C.A."/>
            <person name="Markow T.A."/>
        </authorList>
    </citation>
    <scope>NUCLEOTIDE SEQUENCE [LARGE SCALE GENOMIC DNA]</scope>
</reference>
<dbReference type="Proteomes" id="UP000694904">
    <property type="component" value="Chromosome 5"/>
</dbReference>
<dbReference type="InterPro" id="IPR013604">
    <property type="entry name" value="7TM_chemorcpt"/>
</dbReference>
<feature type="transmembrane region" description="Helical" evidence="6">
    <location>
        <begin position="78"/>
        <end position="96"/>
    </location>
</feature>
<evidence type="ECO:0000256" key="6">
    <source>
        <dbReference type="RuleBase" id="RU363108"/>
    </source>
</evidence>
<feature type="transmembrane region" description="Helical" evidence="6">
    <location>
        <begin position="162"/>
        <end position="184"/>
    </location>
</feature>
<evidence type="ECO:0000256" key="1">
    <source>
        <dbReference type="ARBA" id="ARBA00004651"/>
    </source>
</evidence>
<protein>
    <recommendedName>
        <fullName evidence="6">Gustatory receptor</fullName>
    </recommendedName>
</protein>
<reference evidence="7" key="1">
    <citation type="journal article" date="1997" name="Nucleic Acids Res.">
        <title>tRNAscan-SE: a program for improved detection of transfer RNA genes in genomic sequence.</title>
        <authorList>
            <person name="Lowe T.M."/>
            <person name="Eddy S.R."/>
        </authorList>
    </citation>
    <scope>NUCLEOTIDE SEQUENCE [LARGE SCALE GENOMIC DNA]</scope>
</reference>
<evidence type="ECO:0000313" key="8">
    <source>
        <dbReference type="RefSeq" id="XP_017864545.1"/>
    </source>
</evidence>
<comment type="caution">
    <text evidence="6">Lacks conserved residue(s) required for the propagation of feature annotation.</text>
</comment>
<evidence type="ECO:0000256" key="3">
    <source>
        <dbReference type="ARBA" id="ARBA00022692"/>
    </source>
</evidence>
<feature type="transmembrane region" description="Helical" evidence="6">
    <location>
        <begin position="196"/>
        <end position="216"/>
    </location>
</feature>
<comment type="subcellular location">
    <subcellularLocation>
        <location evidence="1 6">Cell membrane</location>
        <topology evidence="1 6">Multi-pass membrane protein</topology>
    </subcellularLocation>
</comment>
<gene>
    <name evidence="8" type="primary">LOC108614835</name>
</gene>
<organism evidence="7 8">
    <name type="scientific">Drosophila arizonae</name>
    <name type="common">Fruit fly</name>
    <dbReference type="NCBI Taxonomy" id="7263"/>
    <lineage>
        <taxon>Eukaryota</taxon>
        <taxon>Metazoa</taxon>
        <taxon>Ecdysozoa</taxon>
        <taxon>Arthropoda</taxon>
        <taxon>Hexapoda</taxon>
        <taxon>Insecta</taxon>
        <taxon>Pterygota</taxon>
        <taxon>Neoptera</taxon>
        <taxon>Endopterygota</taxon>
        <taxon>Diptera</taxon>
        <taxon>Brachycera</taxon>
        <taxon>Muscomorpha</taxon>
        <taxon>Ephydroidea</taxon>
        <taxon>Drosophilidae</taxon>
        <taxon>Drosophila</taxon>
    </lineage>
</organism>
<accession>A0ABM1PBF9</accession>
<comment type="similarity">
    <text evidence="6">Belongs to the insect chemoreceptor superfamily. Gustatory receptor (GR) family.</text>
</comment>
<keyword evidence="3 6" id="KW-0812">Transmembrane</keyword>
<evidence type="ECO:0000256" key="4">
    <source>
        <dbReference type="ARBA" id="ARBA00022989"/>
    </source>
</evidence>
<comment type="function">
    <text evidence="6">Gustatory receptor which mediates acceptance or avoidance behavior, depending on its substrates.</text>
</comment>
<sequence>MLKLKRKERRIAAWTQLQSGLAGKHPSNWNLTQQLHKSNAEQLHQELRFLLIICVIFGSAPISVLPRCSSRFYDVMQYCWLFLLYIWLCFLAYLELNDSSGILNNLERNFYIFESITYLMHIPCVVIVSLSWKRRIGQVFDTIGKFDLASGYIVKRKKIRRFVHFQLFLLFIFVSCAIPIVFFNSDVTTWKSICSWHTYVVPNTMTGFSFVLYYTLMEGICRRLKRLVKALHAELQRGISMRRGALQELRWQHRNLLHFYKVLNQTYGLSILLLYSSSLINFNTNLFLFYKAVENSSNARWNWWCYNILFLIMHTSKMFYILYFNNNVQREQTNCLTLLTTVHGINGDLIETIDHFVLQLQDNVRAHVACDLFELDYKLIPAVFVRTFQSMLFSIILYIPAAHDNHQFIYISTPIRCDISSTGSC</sequence>
<feature type="transmembrane region" description="Helical" evidence="6">
    <location>
        <begin position="116"/>
        <end position="132"/>
    </location>
</feature>
<dbReference type="GeneID" id="108614835"/>
<evidence type="ECO:0000256" key="5">
    <source>
        <dbReference type="ARBA" id="ARBA00023136"/>
    </source>
</evidence>
<keyword evidence="7" id="KW-1185">Reference proteome</keyword>
<keyword evidence="2 6" id="KW-1003">Cell membrane</keyword>
<keyword evidence="6 8" id="KW-0675">Receptor</keyword>
<dbReference type="RefSeq" id="XP_017864545.1">
    <property type="nucleotide sequence ID" value="XM_018009056.1"/>
</dbReference>
<feature type="transmembrane region" description="Helical" evidence="6">
    <location>
        <begin position="301"/>
        <end position="323"/>
    </location>
</feature>
<reference evidence="8" key="3">
    <citation type="submission" date="2025-08" db="UniProtKB">
        <authorList>
            <consortium name="RefSeq"/>
        </authorList>
    </citation>
    <scope>IDENTIFICATION</scope>
    <source>
        <tissue evidence="8">Whole organism</tissue>
    </source>
</reference>
<name>A0ABM1PBF9_DROAR</name>
<keyword evidence="6" id="KW-0807">Transducer</keyword>
<proteinExistence type="inferred from homology"/>
<feature type="transmembrane region" description="Helical" evidence="6">
    <location>
        <begin position="267"/>
        <end position="289"/>
    </location>
</feature>
<evidence type="ECO:0000256" key="2">
    <source>
        <dbReference type="ARBA" id="ARBA00022475"/>
    </source>
</evidence>
<keyword evidence="4 6" id="KW-1133">Transmembrane helix</keyword>
<keyword evidence="5 6" id="KW-0472">Membrane</keyword>
<dbReference type="Pfam" id="PF08395">
    <property type="entry name" value="7tm_7"/>
    <property type="match status" value="1"/>
</dbReference>
<evidence type="ECO:0000313" key="7">
    <source>
        <dbReference type="Proteomes" id="UP000694904"/>
    </source>
</evidence>